<keyword evidence="4 8" id="KW-0032">Aminotransferase</keyword>
<comment type="function">
    <text evidence="8">Catalyzes the first step in hexosamine metabolism, converting fructose-6P into glucosamine-6P using glutamine as a nitrogen source.</text>
</comment>
<dbReference type="Pfam" id="PF01380">
    <property type="entry name" value="SIS"/>
    <property type="match status" value="2"/>
</dbReference>
<dbReference type="Proteomes" id="UP001235840">
    <property type="component" value="Unassembled WGS sequence"/>
</dbReference>
<dbReference type="PROSITE" id="PS51278">
    <property type="entry name" value="GATASE_TYPE_2"/>
    <property type="match status" value="1"/>
</dbReference>
<feature type="active site" description="For Fru-6P isomerization activity" evidence="8">
    <location>
        <position position="597"/>
    </location>
</feature>
<dbReference type="InterPro" id="IPR035490">
    <property type="entry name" value="GlmS/FrlB_SIS"/>
</dbReference>
<dbReference type="Pfam" id="PF13522">
    <property type="entry name" value="GATase_6"/>
    <property type="match status" value="1"/>
</dbReference>
<comment type="catalytic activity">
    <reaction evidence="1 8">
        <text>D-fructose 6-phosphate + L-glutamine = D-glucosamine 6-phosphate + L-glutamate</text>
        <dbReference type="Rhea" id="RHEA:13237"/>
        <dbReference type="ChEBI" id="CHEBI:29985"/>
        <dbReference type="ChEBI" id="CHEBI:58359"/>
        <dbReference type="ChEBI" id="CHEBI:58725"/>
        <dbReference type="ChEBI" id="CHEBI:61527"/>
        <dbReference type="EC" id="2.6.1.16"/>
    </reaction>
</comment>
<feature type="domain" description="SIS" evidence="10">
    <location>
        <begin position="281"/>
        <end position="424"/>
    </location>
</feature>
<keyword evidence="6" id="KW-0677">Repeat</keyword>
<dbReference type="Gene3D" id="3.40.50.10490">
    <property type="entry name" value="Glucose-6-phosphate isomerase like protein, domain 1"/>
    <property type="match status" value="2"/>
</dbReference>
<evidence type="ECO:0000313" key="11">
    <source>
        <dbReference type="EMBL" id="MDQ0166132.1"/>
    </source>
</evidence>
<dbReference type="RefSeq" id="WP_307394111.1">
    <property type="nucleotide sequence ID" value="NZ_BAAADK010000048.1"/>
</dbReference>
<evidence type="ECO:0000256" key="3">
    <source>
        <dbReference type="ARBA" id="ARBA00016090"/>
    </source>
</evidence>
<feature type="domain" description="SIS" evidence="10">
    <location>
        <begin position="454"/>
        <end position="592"/>
    </location>
</feature>
<evidence type="ECO:0000256" key="2">
    <source>
        <dbReference type="ARBA" id="ARBA00012916"/>
    </source>
</evidence>
<protein>
    <recommendedName>
        <fullName evidence="3 8">Glutamine--fructose-6-phosphate aminotransferase [isomerizing]</fullName>
        <ecNumber evidence="2 8">2.6.1.16</ecNumber>
    </recommendedName>
    <alternativeName>
        <fullName evidence="8">D-fructose-6-phosphate amidotransferase</fullName>
    </alternativeName>
    <alternativeName>
        <fullName evidence="8">GFAT</fullName>
    </alternativeName>
    <alternativeName>
        <fullName evidence="8">Glucosamine-6-phosphate synthase</fullName>
    </alternativeName>
    <alternativeName>
        <fullName evidence="8">Hexosephosphate aminotransferase</fullName>
    </alternativeName>
    <alternativeName>
        <fullName evidence="8">L-glutamine--D-fructose-6-phosphate amidotransferase</fullName>
    </alternativeName>
</protein>
<comment type="caution">
    <text evidence="11">The sequence shown here is derived from an EMBL/GenBank/DDBJ whole genome shotgun (WGS) entry which is preliminary data.</text>
</comment>
<dbReference type="PROSITE" id="PS51464">
    <property type="entry name" value="SIS"/>
    <property type="match status" value="2"/>
</dbReference>
<dbReference type="InterPro" id="IPR046348">
    <property type="entry name" value="SIS_dom_sf"/>
</dbReference>
<evidence type="ECO:0000256" key="5">
    <source>
        <dbReference type="ARBA" id="ARBA00022679"/>
    </source>
</evidence>
<dbReference type="InterPro" id="IPR005855">
    <property type="entry name" value="GFAT"/>
</dbReference>
<dbReference type="SUPFAM" id="SSF56235">
    <property type="entry name" value="N-terminal nucleophile aminohydrolases (Ntn hydrolases)"/>
    <property type="match status" value="1"/>
</dbReference>
<dbReference type="PANTHER" id="PTHR10937:SF0">
    <property type="entry name" value="GLUTAMINE--FRUCTOSE-6-PHOSPHATE TRANSAMINASE (ISOMERIZING)"/>
    <property type="match status" value="1"/>
</dbReference>
<feature type="initiator methionine" description="Removed" evidence="8">
    <location>
        <position position="1"/>
    </location>
</feature>
<dbReference type="InterPro" id="IPR035466">
    <property type="entry name" value="GlmS/AgaS_SIS"/>
</dbReference>
<organism evidence="11 12">
    <name type="scientific">Caldalkalibacillus horti</name>
    <dbReference type="NCBI Taxonomy" id="77523"/>
    <lineage>
        <taxon>Bacteria</taxon>
        <taxon>Bacillati</taxon>
        <taxon>Bacillota</taxon>
        <taxon>Bacilli</taxon>
        <taxon>Bacillales</taxon>
        <taxon>Bacillaceae</taxon>
        <taxon>Caldalkalibacillus</taxon>
    </lineage>
</organism>
<feature type="domain" description="Glutamine amidotransferase type-2" evidence="9">
    <location>
        <begin position="2"/>
        <end position="219"/>
    </location>
</feature>
<evidence type="ECO:0000259" key="10">
    <source>
        <dbReference type="PROSITE" id="PS51464"/>
    </source>
</evidence>
<proteinExistence type="inferred from homology"/>
<sequence length="602" mass="66764">MCGIVGYIGEKQAKDVVLTGLKRLEYRGYDSAGICVVPEGEQVTIYKEKGKIVELEKLIGDAKVEGTVGIGHTRWATHGAPTQINAHPHRSYSGRFTLVHNGIIENYKELMETYVPQIERLSETDTEIIVHLVDHFSQDGQSTEEAFRHVLNLLEGSFAIALVDSEDPSRLYAAKNKSPLLAGIGEGENMVASDATAMIHVTNQFKELKDYEYVVFDRDVLVIKDYEGKELTRETYTVDWDVSSVETGQYEHFMLKEIDEQPTVIRNIIGKYQDDQGQLNIGQELEGLTVPKRIYIVACGTSYHAGLVGKKLLENIARIPTEVHIASEYLYAKDPLIEKDSLFIFFSQSGETADSRGVLNQIKQQGYRTLTITNVQGSTLYREADYKLLTHAGPEIAVASTKAYTAQIAVVALFSIYLSEQQGLEGTIDMFQELRTISIAMESLKDMKEQAKQIVDDYLTGHQTTFFIGRQSDFDVCLEGALKLKEISYIQAEGYAGGELKHGPIALIEDGTPVFVVITDDNVAKNTRSNAQEVKARGANTCVISAKGSEEEGDAWVLPKVNPLLTPLVSVIPLQLISYYAALQRGCDVDKPRNLAKSVTVE</sequence>
<dbReference type="CDD" id="cd00714">
    <property type="entry name" value="GFAT"/>
    <property type="match status" value="1"/>
</dbReference>
<evidence type="ECO:0000256" key="4">
    <source>
        <dbReference type="ARBA" id="ARBA00022576"/>
    </source>
</evidence>
<evidence type="ECO:0000256" key="6">
    <source>
        <dbReference type="ARBA" id="ARBA00022737"/>
    </source>
</evidence>
<dbReference type="GO" id="GO:0004360">
    <property type="term" value="F:glutamine-fructose-6-phosphate transaminase (isomerizing) activity"/>
    <property type="evidence" value="ECO:0007669"/>
    <property type="project" value="UniProtKB-EC"/>
</dbReference>
<dbReference type="InterPro" id="IPR017932">
    <property type="entry name" value="GATase_2_dom"/>
</dbReference>
<dbReference type="SUPFAM" id="SSF53697">
    <property type="entry name" value="SIS domain"/>
    <property type="match status" value="1"/>
</dbReference>
<keyword evidence="12" id="KW-1185">Reference proteome</keyword>
<keyword evidence="5 8" id="KW-0808">Transferase</keyword>
<accession>A0ABT9VYR0</accession>
<feature type="active site" description="Nucleophile; for GATase activity" evidence="8">
    <location>
        <position position="2"/>
    </location>
</feature>
<dbReference type="Gene3D" id="3.60.20.10">
    <property type="entry name" value="Glutamine Phosphoribosylpyrophosphate, subunit 1, domain 1"/>
    <property type="match status" value="1"/>
</dbReference>
<keyword evidence="7" id="KW-0315">Glutamine amidotransferase</keyword>
<evidence type="ECO:0000256" key="7">
    <source>
        <dbReference type="ARBA" id="ARBA00022962"/>
    </source>
</evidence>
<dbReference type="CDD" id="cd05009">
    <property type="entry name" value="SIS_GlmS_GlmD_2"/>
    <property type="match status" value="1"/>
</dbReference>
<dbReference type="EC" id="2.6.1.16" evidence="2 8"/>
<reference evidence="11 12" key="1">
    <citation type="submission" date="2023-07" db="EMBL/GenBank/DDBJ databases">
        <title>Genomic Encyclopedia of Type Strains, Phase IV (KMG-IV): sequencing the most valuable type-strain genomes for metagenomic binning, comparative biology and taxonomic classification.</title>
        <authorList>
            <person name="Goeker M."/>
        </authorList>
    </citation>
    <scope>NUCLEOTIDE SEQUENCE [LARGE SCALE GENOMIC DNA]</scope>
    <source>
        <strain evidence="11 12">DSM 12751</strain>
    </source>
</reference>
<gene>
    <name evidence="8" type="primary">glmS</name>
    <name evidence="11" type="ORF">J2S11_002033</name>
</gene>
<keyword evidence="8" id="KW-0963">Cytoplasm</keyword>
<evidence type="ECO:0000256" key="1">
    <source>
        <dbReference type="ARBA" id="ARBA00001031"/>
    </source>
</evidence>
<dbReference type="NCBIfam" id="NF001484">
    <property type="entry name" value="PRK00331.1"/>
    <property type="match status" value="1"/>
</dbReference>
<evidence type="ECO:0000259" key="9">
    <source>
        <dbReference type="PROSITE" id="PS51278"/>
    </source>
</evidence>
<comment type="subunit">
    <text evidence="8">Homodimer.</text>
</comment>
<dbReference type="PANTHER" id="PTHR10937">
    <property type="entry name" value="GLUCOSAMINE--FRUCTOSE-6-PHOSPHATE AMINOTRANSFERASE, ISOMERIZING"/>
    <property type="match status" value="1"/>
</dbReference>
<dbReference type="InterPro" id="IPR047084">
    <property type="entry name" value="GFAT_N"/>
</dbReference>
<dbReference type="InterPro" id="IPR029055">
    <property type="entry name" value="Ntn_hydrolases_N"/>
</dbReference>
<dbReference type="InterPro" id="IPR001347">
    <property type="entry name" value="SIS_dom"/>
</dbReference>
<dbReference type="EMBL" id="JAUSTY010000007">
    <property type="protein sequence ID" value="MDQ0166132.1"/>
    <property type="molecule type" value="Genomic_DNA"/>
</dbReference>
<dbReference type="HAMAP" id="MF_00164">
    <property type="entry name" value="GlmS"/>
    <property type="match status" value="1"/>
</dbReference>
<evidence type="ECO:0000256" key="8">
    <source>
        <dbReference type="HAMAP-Rule" id="MF_00164"/>
    </source>
</evidence>
<dbReference type="CDD" id="cd05008">
    <property type="entry name" value="SIS_GlmS_GlmD_1"/>
    <property type="match status" value="1"/>
</dbReference>
<comment type="subcellular location">
    <subcellularLocation>
        <location evidence="8">Cytoplasm</location>
    </subcellularLocation>
</comment>
<dbReference type="NCBIfam" id="TIGR01135">
    <property type="entry name" value="glmS"/>
    <property type="match status" value="1"/>
</dbReference>
<name>A0ABT9VYR0_9BACI</name>
<evidence type="ECO:0000313" key="12">
    <source>
        <dbReference type="Proteomes" id="UP001235840"/>
    </source>
</evidence>